<reference evidence="1" key="2">
    <citation type="submission" date="2025-08" db="UniProtKB">
        <authorList>
            <consortium name="Ensembl"/>
        </authorList>
    </citation>
    <scope>IDENTIFICATION</scope>
</reference>
<dbReference type="Proteomes" id="UP001501920">
    <property type="component" value="Chromosome 12"/>
</dbReference>
<protein>
    <recommendedName>
        <fullName evidence="3">DUF4806 domain-containing protein</fullName>
    </recommendedName>
</protein>
<dbReference type="AlphaFoldDB" id="A0AAR2JW22"/>
<accession>A0AAR2JW22</accession>
<dbReference type="GeneTree" id="ENSGT01060000248878"/>
<proteinExistence type="predicted"/>
<organism evidence="1 2">
    <name type="scientific">Pygocentrus nattereri</name>
    <name type="common">Red-bellied piranha</name>
    <dbReference type="NCBI Taxonomy" id="42514"/>
    <lineage>
        <taxon>Eukaryota</taxon>
        <taxon>Metazoa</taxon>
        <taxon>Chordata</taxon>
        <taxon>Craniata</taxon>
        <taxon>Vertebrata</taxon>
        <taxon>Euteleostomi</taxon>
        <taxon>Actinopterygii</taxon>
        <taxon>Neopterygii</taxon>
        <taxon>Teleostei</taxon>
        <taxon>Ostariophysi</taxon>
        <taxon>Characiformes</taxon>
        <taxon>Characoidei</taxon>
        <taxon>Pygocentrus</taxon>
    </lineage>
</organism>
<dbReference type="PANTHER" id="PTHR34153">
    <property type="entry name" value="SI:CH211-262H13.3-RELATED-RELATED"/>
    <property type="match status" value="1"/>
</dbReference>
<dbReference type="Ensembl" id="ENSPNAT00000068927.1">
    <property type="protein sequence ID" value="ENSPNAP00000054404.1"/>
    <property type="gene ID" value="ENSPNAG00000033971.1"/>
</dbReference>
<reference evidence="1 2" key="1">
    <citation type="submission" date="2020-10" db="EMBL/GenBank/DDBJ databases">
        <title>Pygocentrus nattereri (red-bellied piranha) genome, fPygNat1, primary haplotype.</title>
        <authorList>
            <person name="Myers G."/>
            <person name="Meyer A."/>
            <person name="Karagic N."/>
            <person name="Pippel M."/>
            <person name="Winkler S."/>
            <person name="Tracey A."/>
            <person name="Wood J."/>
            <person name="Formenti G."/>
            <person name="Howe K."/>
            <person name="Fedrigo O."/>
            <person name="Jarvis E.D."/>
        </authorList>
    </citation>
    <scope>NUCLEOTIDE SEQUENCE [LARGE SCALE GENOMIC DNA]</scope>
</reference>
<evidence type="ECO:0000313" key="2">
    <source>
        <dbReference type="Proteomes" id="UP001501920"/>
    </source>
</evidence>
<keyword evidence="2" id="KW-1185">Reference proteome</keyword>
<evidence type="ECO:0000313" key="1">
    <source>
        <dbReference type="Ensembl" id="ENSPNAP00000054404.1"/>
    </source>
</evidence>
<evidence type="ECO:0008006" key="3">
    <source>
        <dbReference type="Google" id="ProtNLM"/>
    </source>
</evidence>
<reference evidence="1" key="3">
    <citation type="submission" date="2025-09" db="UniProtKB">
        <authorList>
            <consortium name="Ensembl"/>
        </authorList>
    </citation>
    <scope>IDENTIFICATION</scope>
</reference>
<sequence length="282" mass="32376">SQTPGQLWQDNNYEGQSWIQNHQINLWHQESPIESQRQATPSVWQQESAPVSTKETLKLQRLRNVSVCEQKCACKNFYLCIFFFPIQFVECSNNVSSNGVSALLHDLLIKQEIIIEQQRNLIRTVQDLKTTSARENTAACEDTIACDMNQRHLPIEDLPSLMALENDLRSSPDKRKKLYLLINLGLIGGADIKDTVWRILKQTIKNDLAETVNWRGVNGKIGFQGLQLKNVVTEAVRRNTVCSQATEMEVERVIRRWFHLACDREGGRKRRKVENASGQNKM</sequence>
<dbReference type="PANTHER" id="PTHR34153:SF2">
    <property type="entry name" value="SI:CH211-262H13.3-RELATED"/>
    <property type="match status" value="1"/>
</dbReference>
<name>A0AAR2JW22_PYGNA</name>